<feature type="transmembrane region" description="Helical" evidence="1">
    <location>
        <begin position="190"/>
        <end position="211"/>
    </location>
</feature>
<sequence>MTSKAFNPFAAAFYGPLQMVRRPVAATLLFLASALLATLLAGGVFTVYGASGLPQRMEDLRVADTAIALCLILAVWAGYISISAAWLRFLVRGEIHAFPFRLGADEGRLTLSLIIHALILGAVLVVAALSVWAMISLVEFASDIALPDAAASAVLLAVFAWVSVRLWALPALTIRDRRVWGTDVWPVTRGIFWPALLALVIVAAMTELAPFSSVTKRFDLIGPSDLGAVTVLWLSPDSAGMLRWTLMIVFSLAASIVSYGYSACIARWDTLQVREPVADDALLRMRDVAAS</sequence>
<gene>
    <name evidence="2" type="ORF">GCM10017621_03250</name>
</gene>
<feature type="transmembrane region" description="Helical" evidence="1">
    <location>
        <begin position="149"/>
        <end position="169"/>
    </location>
</feature>
<accession>A0A9W6MM48</accession>
<keyword evidence="1" id="KW-0472">Membrane</keyword>
<feature type="transmembrane region" description="Helical" evidence="1">
    <location>
        <begin position="111"/>
        <end position="137"/>
    </location>
</feature>
<proteinExistence type="predicted"/>
<feature type="transmembrane region" description="Helical" evidence="1">
    <location>
        <begin position="65"/>
        <end position="90"/>
    </location>
</feature>
<evidence type="ECO:0000313" key="2">
    <source>
        <dbReference type="EMBL" id="GLK50817.1"/>
    </source>
</evidence>
<comment type="caution">
    <text evidence="2">The sequence shown here is derived from an EMBL/GenBank/DDBJ whole genome shotgun (WGS) entry which is preliminary data.</text>
</comment>
<name>A0A9W6MM48_9PROT</name>
<dbReference type="AlphaFoldDB" id="A0A9W6MM48"/>
<keyword evidence="1" id="KW-1133">Transmembrane helix</keyword>
<reference evidence="2" key="2">
    <citation type="submission" date="2023-01" db="EMBL/GenBank/DDBJ databases">
        <authorList>
            <person name="Sun Q."/>
            <person name="Evtushenko L."/>
        </authorList>
    </citation>
    <scope>NUCLEOTIDE SEQUENCE</scope>
    <source>
        <strain evidence="2">VKM B-1513</strain>
    </source>
</reference>
<dbReference type="EMBL" id="BSFE01000001">
    <property type="protein sequence ID" value="GLK50817.1"/>
    <property type="molecule type" value="Genomic_DNA"/>
</dbReference>
<dbReference type="Proteomes" id="UP001143486">
    <property type="component" value="Unassembled WGS sequence"/>
</dbReference>
<feature type="transmembrane region" description="Helical" evidence="1">
    <location>
        <begin position="241"/>
        <end position="261"/>
    </location>
</feature>
<reference evidence="2" key="1">
    <citation type="journal article" date="2014" name="Int. J. Syst. Evol. Microbiol.">
        <title>Complete genome sequence of Corynebacterium casei LMG S-19264T (=DSM 44701T), isolated from a smear-ripened cheese.</title>
        <authorList>
            <consortium name="US DOE Joint Genome Institute (JGI-PGF)"/>
            <person name="Walter F."/>
            <person name="Albersmeier A."/>
            <person name="Kalinowski J."/>
            <person name="Ruckert C."/>
        </authorList>
    </citation>
    <scope>NUCLEOTIDE SEQUENCE</scope>
    <source>
        <strain evidence="2">VKM B-1513</strain>
    </source>
</reference>
<evidence type="ECO:0000256" key="1">
    <source>
        <dbReference type="SAM" id="Phobius"/>
    </source>
</evidence>
<dbReference type="RefSeq" id="WP_271185214.1">
    <property type="nucleotide sequence ID" value="NZ_BSFE01000001.1"/>
</dbReference>
<organism evidence="2 3">
    <name type="scientific">Maricaulis virginensis</name>
    <dbReference type="NCBI Taxonomy" id="144022"/>
    <lineage>
        <taxon>Bacteria</taxon>
        <taxon>Pseudomonadati</taxon>
        <taxon>Pseudomonadota</taxon>
        <taxon>Alphaproteobacteria</taxon>
        <taxon>Maricaulales</taxon>
        <taxon>Maricaulaceae</taxon>
        <taxon>Maricaulis</taxon>
    </lineage>
</organism>
<protein>
    <submittedName>
        <fullName evidence="2">Uncharacterized protein</fullName>
    </submittedName>
</protein>
<evidence type="ECO:0000313" key="3">
    <source>
        <dbReference type="Proteomes" id="UP001143486"/>
    </source>
</evidence>
<keyword evidence="3" id="KW-1185">Reference proteome</keyword>
<keyword evidence="1" id="KW-0812">Transmembrane</keyword>